<gene>
    <name evidence="2" type="ORF">H3Z74_14760</name>
</gene>
<organism evidence="2 3">
    <name type="scientific">Sphingomonas alpina</name>
    <dbReference type="NCBI Taxonomy" id="653931"/>
    <lineage>
        <taxon>Bacteria</taxon>
        <taxon>Pseudomonadati</taxon>
        <taxon>Pseudomonadota</taxon>
        <taxon>Alphaproteobacteria</taxon>
        <taxon>Sphingomonadales</taxon>
        <taxon>Sphingomonadaceae</taxon>
        <taxon>Sphingomonas</taxon>
    </lineage>
</organism>
<name>A0A7H0LED4_9SPHN</name>
<reference evidence="2 3" key="1">
    <citation type="submission" date="2020-09" db="EMBL/GenBank/DDBJ databases">
        <title>Sphingomonas sp., a new species isolated from pork steak.</title>
        <authorList>
            <person name="Heidler von Heilborn D."/>
        </authorList>
    </citation>
    <scope>NUCLEOTIDE SEQUENCE [LARGE SCALE GENOMIC DNA]</scope>
    <source>
        <strain evidence="3">S8-3T</strain>
    </source>
</reference>
<dbReference type="Proteomes" id="UP000516148">
    <property type="component" value="Chromosome"/>
</dbReference>
<feature type="domain" description="Putative Flp pilus-assembly TadG-like N-terminal" evidence="1">
    <location>
        <begin position="15"/>
        <end position="62"/>
    </location>
</feature>
<protein>
    <recommendedName>
        <fullName evidence="1">Putative Flp pilus-assembly TadG-like N-terminal domain-containing protein</fullName>
    </recommendedName>
</protein>
<dbReference type="AlphaFoldDB" id="A0A7H0LED4"/>
<proteinExistence type="predicted"/>
<dbReference type="RefSeq" id="WP_187760368.1">
    <property type="nucleotide sequence ID" value="NZ_CP061038.1"/>
</dbReference>
<evidence type="ECO:0000313" key="3">
    <source>
        <dbReference type="Proteomes" id="UP000516148"/>
    </source>
</evidence>
<dbReference type="InterPro" id="IPR028087">
    <property type="entry name" value="Tad_N"/>
</dbReference>
<evidence type="ECO:0000259" key="1">
    <source>
        <dbReference type="Pfam" id="PF13400"/>
    </source>
</evidence>
<dbReference type="KEGG" id="spap:H3Z74_14760"/>
<sequence length="552" mass="56321">MKNLAMKRLVRDQSGGVGMIAAAALPMILGFAAFAVDIGSATLETRRLQGLADAAALAAAADPQQAQALAQASVAESGWPRAVTVVATRGDYTRDAAVAPGARFTPSSSATDAVRVSLQTPSPTYFARIFGQRSIPIARTATAARERLAAFSVGSRLAALNGGLLNSYLSALTGSSLSLSVMDYNSLAGADVDLFATLDALRTTASLNALTYQDVLDARVTRSQLLNALANALDGSNASAAGAMRTMATQVSGGSISLNTLIDPGTFGSQASGGRGLVKVNSMAFVSTVLQLAAPSRQVALDLGASVAGLVSTKVWIAIGERPAQSPWIAISDNGTPIIRTAQARIYTEVQVGNLSLPVVGNLVAIKLPLFVELASAEARLSGIDCSTQASRGVTIEAKPNPGQAAIAAVNNTSQLADFQHPVTLSNAKIVDTLLIDVEGRAGLNLGQSEPWQTLRFDNAAITAATPKTVSSGSAVQSVAASLVSNVDLTPVIIGLPLPLGGLLSAVGSQLTILAPLVDGLLNTVTGALGVHYGQADVRVTGMRCGMASLVA</sequence>
<dbReference type="Pfam" id="PF13400">
    <property type="entry name" value="Tad"/>
    <property type="match status" value="1"/>
</dbReference>
<evidence type="ECO:0000313" key="2">
    <source>
        <dbReference type="EMBL" id="QNQ08037.1"/>
    </source>
</evidence>
<dbReference type="EMBL" id="CP061038">
    <property type="protein sequence ID" value="QNQ08037.1"/>
    <property type="molecule type" value="Genomic_DNA"/>
</dbReference>
<accession>A0A7H0LED4</accession>
<keyword evidence="3" id="KW-1185">Reference proteome</keyword>